<organism evidence="2 3">
    <name type="scientific">Parelaphostrongylus tenuis</name>
    <name type="common">Meningeal worm</name>
    <dbReference type="NCBI Taxonomy" id="148309"/>
    <lineage>
        <taxon>Eukaryota</taxon>
        <taxon>Metazoa</taxon>
        <taxon>Ecdysozoa</taxon>
        <taxon>Nematoda</taxon>
        <taxon>Chromadorea</taxon>
        <taxon>Rhabditida</taxon>
        <taxon>Rhabditina</taxon>
        <taxon>Rhabditomorpha</taxon>
        <taxon>Strongyloidea</taxon>
        <taxon>Metastrongylidae</taxon>
        <taxon>Parelaphostrongylus</taxon>
    </lineage>
</organism>
<feature type="region of interest" description="Disordered" evidence="1">
    <location>
        <begin position="143"/>
        <end position="162"/>
    </location>
</feature>
<protein>
    <submittedName>
        <fullName evidence="2">Uncharacterized protein</fullName>
    </submittedName>
</protein>
<name>A0AAD5MA38_PARTN</name>
<evidence type="ECO:0000313" key="2">
    <source>
        <dbReference type="EMBL" id="KAJ1352383.1"/>
    </source>
</evidence>
<comment type="caution">
    <text evidence="2">The sequence shown here is derived from an EMBL/GenBank/DDBJ whole genome shotgun (WGS) entry which is preliminary data.</text>
</comment>
<accession>A0AAD5MA38</accession>
<gene>
    <name evidence="2" type="ORF">KIN20_008709</name>
</gene>
<sequence>MWPEKDRPVWFNKFLRVFTTIGPTLVVPRESVRVCTPPATTACDMPMALISQNVCPTTASRKSRTGIVTSVSFEVDVSFHHDGAHLITGVDVRPISNCYESVGASFPSSSTPMANRCHQNTSEFDDICILKPLASERTNGDIVSDENSCGTPSNRSRSERVHVNTCRKRAANVPQFVSTPAKRKTDCNENSQLSSLSPCIPGLVVGTMSVFSSDSRRLILPCISIDRAPSGTPG</sequence>
<evidence type="ECO:0000313" key="3">
    <source>
        <dbReference type="Proteomes" id="UP001196413"/>
    </source>
</evidence>
<keyword evidence="3" id="KW-1185">Reference proteome</keyword>
<dbReference type="Proteomes" id="UP001196413">
    <property type="component" value="Unassembled WGS sequence"/>
</dbReference>
<proteinExistence type="predicted"/>
<dbReference type="AlphaFoldDB" id="A0AAD5MA38"/>
<reference evidence="2" key="1">
    <citation type="submission" date="2021-06" db="EMBL/GenBank/DDBJ databases">
        <title>Parelaphostrongylus tenuis whole genome reference sequence.</title>
        <authorList>
            <person name="Garwood T.J."/>
            <person name="Larsen P.A."/>
            <person name="Fountain-Jones N.M."/>
            <person name="Garbe J.R."/>
            <person name="Macchietto M.G."/>
            <person name="Kania S.A."/>
            <person name="Gerhold R.W."/>
            <person name="Richards J.E."/>
            <person name="Wolf T.M."/>
        </authorList>
    </citation>
    <scope>NUCLEOTIDE SEQUENCE</scope>
    <source>
        <strain evidence="2">MNPRO001-30</strain>
        <tissue evidence="2">Meninges</tissue>
    </source>
</reference>
<feature type="compositionally biased region" description="Polar residues" evidence="1">
    <location>
        <begin position="145"/>
        <end position="155"/>
    </location>
</feature>
<dbReference type="EMBL" id="JAHQIW010001371">
    <property type="protein sequence ID" value="KAJ1352383.1"/>
    <property type="molecule type" value="Genomic_DNA"/>
</dbReference>
<evidence type="ECO:0000256" key="1">
    <source>
        <dbReference type="SAM" id="MobiDB-lite"/>
    </source>
</evidence>